<dbReference type="GO" id="GO:0000976">
    <property type="term" value="F:transcription cis-regulatory region binding"/>
    <property type="evidence" value="ECO:0007669"/>
    <property type="project" value="TreeGrafter"/>
</dbReference>
<evidence type="ECO:0000313" key="7">
    <source>
        <dbReference type="Proteomes" id="UP000480122"/>
    </source>
</evidence>
<dbReference type="EMBL" id="WODA01000017">
    <property type="protein sequence ID" value="MUN07273.1"/>
    <property type="molecule type" value="Genomic_DNA"/>
</dbReference>
<dbReference type="Pfam" id="PF00440">
    <property type="entry name" value="TetR_N"/>
    <property type="match status" value="1"/>
</dbReference>
<proteinExistence type="predicted"/>
<dbReference type="PROSITE" id="PS50977">
    <property type="entry name" value="HTH_TETR_2"/>
    <property type="match status" value="1"/>
</dbReference>
<dbReference type="PANTHER" id="PTHR30055">
    <property type="entry name" value="HTH-TYPE TRANSCRIPTIONAL REGULATOR RUTR"/>
    <property type="match status" value="1"/>
</dbReference>
<reference evidence="6 7" key="1">
    <citation type="submission" date="2019-11" db="EMBL/GenBank/DDBJ databases">
        <title>Agromyces kandeliae sp. nov., isolated from mangrove soil.</title>
        <authorList>
            <person name="Wang R."/>
        </authorList>
    </citation>
    <scope>NUCLEOTIDE SEQUENCE [LARGE SCALE GENOMIC DNA]</scope>
    <source>
        <strain evidence="6 7">JCM 11431</strain>
    </source>
</reference>
<protein>
    <submittedName>
        <fullName evidence="6">TetR family transcriptional regulator</fullName>
    </submittedName>
</protein>
<organism evidence="6 7">
    <name type="scientific">Agromyces luteolus</name>
    <dbReference type="NCBI Taxonomy" id="88373"/>
    <lineage>
        <taxon>Bacteria</taxon>
        <taxon>Bacillati</taxon>
        <taxon>Actinomycetota</taxon>
        <taxon>Actinomycetes</taxon>
        <taxon>Micrococcales</taxon>
        <taxon>Microbacteriaceae</taxon>
        <taxon>Agromyces</taxon>
    </lineage>
</organism>
<dbReference type="Gene3D" id="1.10.357.10">
    <property type="entry name" value="Tetracycline Repressor, domain 2"/>
    <property type="match status" value="1"/>
</dbReference>
<dbReference type="SUPFAM" id="SSF48498">
    <property type="entry name" value="Tetracyclin repressor-like, C-terminal domain"/>
    <property type="match status" value="1"/>
</dbReference>
<keyword evidence="1" id="KW-0805">Transcription regulation</keyword>
<dbReference type="InterPro" id="IPR050109">
    <property type="entry name" value="HTH-type_TetR-like_transc_reg"/>
</dbReference>
<feature type="domain" description="HTH tetR-type" evidence="5">
    <location>
        <begin position="28"/>
        <end position="88"/>
    </location>
</feature>
<name>A0A7C9LZ53_9MICO</name>
<dbReference type="GO" id="GO:0045892">
    <property type="term" value="P:negative regulation of DNA-templated transcription"/>
    <property type="evidence" value="ECO:0007669"/>
    <property type="project" value="UniProtKB-ARBA"/>
</dbReference>
<evidence type="ECO:0000313" key="6">
    <source>
        <dbReference type="EMBL" id="MUN07273.1"/>
    </source>
</evidence>
<dbReference type="AlphaFoldDB" id="A0A7C9LZ53"/>
<comment type="caution">
    <text evidence="6">The sequence shown here is derived from an EMBL/GenBank/DDBJ whole genome shotgun (WGS) entry which is preliminary data.</text>
</comment>
<feature type="DNA-binding region" description="H-T-H motif" evidence="4">
    <location>
        <begin position="51"/>
        <end position="70"/>
    </location>
</feature>
<accession>A0A7C9LZ53</accession>
<keyword evidence="7" id="KW-1185">Reference proteome</keyword>
<dbReference type="Pfam" id="PF14246">
    <property type="entry name" value="TetR_C_7"/>
    <property type="match status" value="1"/>
</dbReference>
<evidence type="ECO:0000256" key="3">
    <source>
        <dbReference type="ARBA" id="ARBA00023163"/>
    </source>
</evidence>
<gene>
    <name evidence="6" type="ORF">GLX25_09100</name>
</gene>
<dbReference type="OrthoDB" id="7186128at2"/>
<sequence>MRRSQSVLMSTICENCTLEYMAVTTSSMRKRLAIMDAAKQSFLAVGFTDTNLDDVAATAGVSKMTVYSHFSSKQNLFVAIMNDVIDVRSADGHRLEVGSSPADFGATLTAIATELVETVRDPEVVGFRRVLVQEQSRHPGLAAAWRKATVVATTAELEQFFASARRQGFLVRRVEPRAVASQFLWMLIGEELDRALLDPGHDTVTPAVRAREVVATVLGAYAASVTD</sequence>
<evidence type="ECO:0000256" key="4">
    <source>
        <dbReference type="PROSITE-ProRule" id="PRU00335"/>
    </source>
</evidence>
<dbReference type="InterPro" id="IPR009057">
    <property type="entry name" value="Homeodomain-like_sf"/>
</dbReference>
<dbReference type="PRINTS" id="PR00455">
    <property type="entry name" value="HTHTETR"/>
</dbReference>
<evidence type="ECO:0000259" key="5">
    <source>
        <dbReference type="PROSITE" id="PS50977"/>
    </source>
</evidence>
<dbReference type="FunFam" id="1.10.10.60:FF:000141">
    <property type="entry name" value="TetR family transcriptional regulator"/>
    <property type="match status" value="1"/>
</dbReference>
<evidence type="ECO:0000256" key="2">
    <source>
        <dbReference type="ARBA" id="ARBA00023125"/>
    </source>
</evidence>
<dbReference type="GO" id="GO:0003700">
    <property type="term" value="F:DNA-binding transcription factor activity"/>
    <property type="evidence" value="ECO:0007669"/>
    <property type="project" value="TreeGrafter"/>
</dbReference>
<dbReference type="InterPro" id="IPR036271">
    <property type="entry name" value="Tet_transcr_reg_TetR-rel_C_sf"/>
</dbReference>
<dbReference type="InterPro" id="IPR039536">
    <property type="entry name" value="TetR_C_Proteobacteria"/>
</dbReference>
<keyword evidence="2 4" id="KW-0238">DNA-binding</keyword>
<dbReference type="SUPFAM" id="SSF46689">
    <property type="entry name" value="Homeodomain-like"/>
    <property type="match status" value="1"/>
</dbReference>
<dbReference type="Proteomes" id="UP000480122">
    <property type="component" value="Unassembled WGS sequence"/>
</dbReference>
<keyword evidence="3" id="KW-0804">Transcription</keyword>
<dbReference type="PANTHER" id="PTHR30055:SF146">
    <property type="entry name" value="HTH-TYPE TRANSCRIPTIONAL DUAL REGULATOR CECR"/>
    <property type="match status" value="1"/>
</dbReference>
<dbReference type="InterPro" id="IPR001647">
    <property type="entry name" value="HTH_TetR"/>
</dbReference>
<evidence type="ECO:0000256" key="1">
    <source>
        <dbReference type="ARBA" id="ARBA00023015"/>
    </source>
</evidence>